<reference evidence="2 3" key="1">
    <citation type="journal article" date="2019" name="Int. J. Syst. Evol. Microbiol.">
        <title>The Global Catalogue of Microorganisms (GCM) 10K type strain sequencing project: providing services to taxonomists for standard genome sequencing and annotation.</title>
        <authorList>
            <consortium name="The Broad Institute Genomics Platform"/>
            <consortium name="The Broad Institute Genome Sequencing Center for Infectious Disease"/>
            <person name="Wu L."/>
            <person name="Ma J."/>
        </authorList>
    </citation>
    <scope>NUCLEOTIDE SEQUENCE [LARGE SCALE GENOMIC DNA]</scope>
    <source>
        <strain evidence="2 3">Y73</strain>
    </source>
</reference>
<evidence type="ECO:0000313" key="3">
    <source>
        <dbReference type="Proteomes" id="UP001596333"/>
    </source>
</evidence>
<name>A0ABD5UTB0_9EURY</name>
<keyword evidence="1" id="KW-1133">Transmembrane helix</keyword>
<feature type="transmembrane region" description="Helical" evidence="1">
    <location>
        <begin position="38"/>
        <end position="57"/>
    </location>
</feature>
<comment type="caution">
    <text evidence="2">The sequence shown here is derived from an EMBL/GenBank/DDBJ whole genome shotgun (WGS) entry which is preliminary data.</text>
</comment>
<keyword evidence="1" id="KW-0812">Transmembrane</keyword>
<keyword evidence="3" id="KW-1185">Reference proteome</keyword>
<organism evidence="2 3">
    <name type="scientific">Halorubrum trueperi</name>
    <dbReference type="NCBI Taxonomy" id="2004704"/>
    <lineage>
        <taxon>Archaea</taxon>
        <taxon>Methanobacteriati</taxon>
        <taxon>Methanobacteriota</taxon>
        <taxon>Stenosarchaea group</taxon>
        <taxon>Halobacteria</taxon>
        <taxon>Halobacteriales</taxon>
        <taxon>Haloferacaceae</taxon>
        <taxon>Halorubrum</taxon>
    </lineage>
</organism>
<protein>
    <submittedName>
        <fullName evidence="2">Uncharacterized protein</fullName>
    </submittedName>
</protein>
<dbReference type="EMBL" id="JBHSXI010000016">
    <property type="protein sequence ID" value="MFC6890156.1"/>
    <property type="molecule type" value="Genomic_DNA"/>
</dbReference>
<sequence length="86" mass="9043">MTIGSAGTEVSVGFGAGVLAVAAAVWTLQFTVGIFAGWGWALLVGSAWTVLGLLLLFPDVRLYAGVRSPAETYYRSGDGRYEPTDD</sequence>
<dbReference type="Proteomes" id="UP001596333">
    <property type="component" value="Unassembled WGS sequence"/>
</dbReference>
<feature type="transmembrane region" description="Helical" evidence="1">
    <location>
        <begin position="12"/>
        <end position="32"/>
    </location>
</feature>
<dbReference type="RefSeq" id="WP_379769743.1">
    <property type="nucleotide sequence ID" value="NZ_JBHSXI010000016.1"/>
</dbReference>
<dbReference type="AlphaFoldDB" id="A0ABD5UTB0"/>
<proteinExistence type="predicted"/>
<evidence type="ECO:0000256" key="1">
    <source>
        <dbReference type="SAM" id="Phobius"/>
    </source>
</evidence>
<accession>A0ABD5UTB0</accession>
<evidence type="ECO:0000313" key="2">
    <source>
        <dbReference type="EMBL" id="MFC6890156.1"/>
    </source>
</evidence>
<keyword evidence="1" id="KW-0472">Membrane</keyword>
<gene>
    <name evidence="2" type="ORF">ACFQEY_14220</name>
</gene>